<sequence>MTSWFRRGRRGSDNSDARPSTPDADGGTGLGEDSPAELNRLVTELVWYVNAHAGRLPNRAVVTSRYICDLLTATIATADTRPLDVYAVISVKAIAADYARTSLATYLAAAQSLSGSGSPRGGTDPNAALLDEQLGLLWDSAAEVFTAAKSRDLDALRTQGNFLRTKFSRSDLQL</sequence>
<organism evidence="2 3">
    <name type="scientific">Gordonia asplenii</name>
    <dbReference type="NCBI Taxonomy" id="2725283"/>
    <lineage>
        <taxon>Bacteria</taxon>
        <taxon>Bacillati</taxon>
        <taxon>Actinomycetota</taxon>
        <taxon>Actinomycetes</taxon>
        <taxon>Mycobacteriales</taxon>
        <taxon>Gordoniaceae</taxon>
        <taxon>Gordonia</taxon>
    </lineage>
</organism>
<accession>A0A848KQA8</accession>
<gene>
    <name evidence="2" type="ORF">HH308_03200</name>
</gene>
<proteinExistence type="predicted"/>
<evidence type="ECO:0000313" key="3">
    <source>
        <dbReference type="Proteomes" id="UP000550729"/>
    </source>
</evidence>
<dbReference type="EMBL" id="JABBNB010000002">
    <property type="protein sequence ID" value="NMO00219.1"/>
    <property type="molecule type" value="Genomic_DNA"/>
</dbReference>
<keyword evidence="3" id="KW-1185">Reference proteome</keyword>
<comment type="caution">
    <text evidence="2">The sequence shown here is derived from an EMBL/GenBank/DDBJ whole genome shotgun (WGS) entry which is preliminary data.</text>
</comment>
<protein>
    <submittedName>
        <fullName evidence="2">Uncharacterized protein</fullName>
    </submittedName>
</protein>
<dbReference type="AlphaFoldDB" id="A0A848KQA8"/>
<name>A0A848KQA8_9ACTN</name>
<feature type="region of interest" description="Disordered" evidence="1">
    <location>
        <begin position="1"/>
        <end position="34"/>
    </location>
</feature>
<dbReference type="RefSeq" id="WP_170192726.1">
    <property type="nucleotide sequence ID" value="NZ_JABBNB010000002.1"/>
</dbReference>
<evidence type="ECO:0000313" key="2">
    <source>
        <dbReference type="EMBL" id="NMO00219.1"/>
    </source>
</evidence>
<reference evidence="2 3" key="1">
    <citation type="submission" date="2020-04" db="EMBL/GenBank/DDBJ databases">
        <title>Gordonia sp. nov. TBRC 11910.</title>
        <authorList>
            <person name="Suriyachadkun C."/>
        </authorList>
    </citation>
    <scope>NUCLEOTIDE SEQUENCE [LARGE SCALE GENOMIC DNA]</scope>
    <source>
        <strain evidence="2 3">TBRC 11910</strain>
    </source>
</reference>
<evidence type="ECO:0000256" key="1">
    <source>
        <dbReference type="SAM" id="MobiDB-lite"/>
    </source>
</evidence>
<dbReference type="Proteomes" id="UP000550729">
    <property type="component" value="Unassembled WGS sequence"/>
</dbReference>